<dbReference type="InterPro" id="IPR001525">
    <property type="entry name" value="C5_MeTfrase"/>
</dbReference>
<comment type="similarity">
    <text evidence="5 6">Belongs to the class I-like SAM-binding methyltransferase superfamily. C5-methyltransferase family.</text>
</comment>
<dbReference type="PRINTS" id="PR00105">
    <property type="entry name" value="C5METTRFRASE"/>
</dbReference>
<comment type="caution">
    <text evidence="8">The sequence shown here is derived from an EMBL/GenBank/DDBJ whole genome shotgun (WGS) entry which is preliminary data.</text>
</comment>
<reference evidence="8" key="1">
    <citation type="submission" date="2019-09" db="EMBL/GenBank/DDBJ databases">
        <title>Characterisation of the sponge microbiome using genome-centric metagenomics.</title>
        <authorList>
            <person name="Engelberts J.P."/>
            <person name="Robbins S.J."/>
            <person name="De Goeij J.M."/>
            <person name="Aranda M."/>
            <person name="Bell S.C."/>
            <person name="Webster N.S."/>
        </authorList>
    </citation>
    <scope>NUCLEOTIDE SEQUENCE</scope>
    <source>
        <strain evidence="8">SB0662_bin_9</strain>
    </source>
</reference>
<dbReference type="NCBIfam" id="TIGR00675">
    <property type="entry name" value="dcm"/>
    <property type="match status" value="1"/>
</dbReference>
<keyword evidence="3 5" id="KW-0949">S-adenosyl-L-methionine</keyword>
<keyword evidence="2 5" id="KW-0808">Transferase</keyword>
<dbReference type="InterPro" id="IPR050390">
    <property type="entry name" value="C5-Methyltransferase"/>
</dbReference>
<dbReference type="Gene3D" id="3.90.120.10">
    <property type="entry name" value="DNA Methylase, subunit A, domain 2"/>
    <property type="match status" value="1"/>
</dbReference>
<evidence type="ECO:0000256" key="4">
    <source>
        <dbReference type="ARBA" id="ARBA00022747"/>
    </source>
</evidence>
<keyword evidence="4" id="KW-0680">Restriction system</keyword>
<organism evidence="8">
    <name type="scientific">Caldilineaceae bacterium SB0662_bin_9</name>
    <dbReference type="NCBI Taxonomy" id="2605258"/>
    <lineage>
        <taxon>Bacteria</taxon>
        <taxon>Bacillati</taxon>
        <taxon>Chloroflexota</taxon>
        <taxon>Caldilineae</taxon>
        <taxon>Caldilineales</taxon>
        <taxon>Caldilineaceae</taxon>
    </lineage>
</organism>
<evidence type="ECO:0000256" key="2">
    <source>
        <dbReference type="ARBA" id="ARBA00022679"/>
    </source>
</evidence>
<dbReference type="Gene3D" id="3.40.50.150">
    <property type="entry name" value="Vaccinia Virus protein VP39"/>
    <property type="match status" value="1"/>
</dbReference>
<evidence type="ECO:0000256" key="5">
    <source>
        <dbReference type="PROSITE-ProRule" id="PRU01016"/>
    </source>
</evidence>
<gene>
    <name evidence="8" type="ORF">F4Y08_00030</name>
</gene>
<dbReference type="GO" id="GO:0044027">
    <property type="term" value="P:negative regulation of gene expression via chromosomal CpG island methylation"/>
    <property type="evidence" value="ECO:0007669"/>
    <property type="project" value="TreeGrafter"/>
</dbReference>
<dbReference type="EC" id="2.1.1.37" evidence="7"/>
<comment type="catalytic activity">
    <reaction evidence="7">
        <text>a 2'-deoxycytidine in DNA + S-adenosyl-L-methionine = a 5-methyl-2'-deoxycytidine in DNA + S-adenosyl-L-homocysteine + H(+)</text>
        <dbReference type="Rhea" id="RHEA:13681"/>
        <dbReference type="Rhea" id="RHEA-COMP:11369"/>
        <dbReference type="Rhea" id="RHEA-COMP:11370"/>
        <dbReference type="ChEBI" id="CHEBI:15378"/>
        <dbReference type="ChEBI" id="CHEBI:57856"/>
        <dbReference type="ChEBI" id="CHEBI:59789"/>
        <dbReference type="ChEBI" id="CHEBI:85452"/>
        <dbReference type="ChEBI" id="CHEBI:85454"/>
        <dbReference type="EC" id="2.1.1.37"/>
    </reaction>
</comment>
<dbReference type="PROSITE" id="PS00095">
    <property type="entry name" value="C5_MTASE_2"/>
    <property type="match status" value="1"/>
</dbReference>
<evidence type="ECO:0000256" key="7">
    <source>
        <dbReference type="RuleBase" id="RU000417"/>
    </source>
</evidence>
<keyword evidence="1 5" id="KW-0489">Methyltransferase</keyword>
<dbReference type="InterPro" id="IPR029063">
    <property type="entry name" value="SAM-dependent_MTases_sf"/>
</dbReference>
<dbReference type="PANTHER" id="PTHR10629:SF52">
    <property type="entry name" value="DNA (CYTOSINE-5)-METHYLTRANSFERASE 1"/>
    <property type="match status" value="1"/>
</dbReference>
<dbReference type="GO" id="GO:0003886">
    <property type="term" value="F:DNA (cytosine-5-)-methyltransferase activity"/>
    <property type="evidence" value="ECO:0007669"/>
    <property type="project" value="UniProtKB-EC"/>
</dbReference>
<dbReference type="PANTHER" id="PTHR10629">
    <property type="entry name" value="CYTOSINE-SPECIFIC METHYLTRANSFERASE"/>
    <property type="match status" value="1"/>
</dbReference>
<dbReference type="Pfam" id="PF00145">
    <property type="entry name" value="DNA_methylase"/>
    <property type="match status" value="1"/>
</dbReference>
<dbReference type="InterPro" id="IPR031303">
    <property type="entry name" value="C5_meth_CS"/>
</dbReference>
<evidence type="ECO:0000256" key="6">
    <source>
        <dbReference type="RuleBase" id="RU000416"/>
    </source>
</evidence>
<dbReference type="GO" id="GO:0032259">
    <property type="term" value="P:methylation"/>
    <property type="evidence" value="ECO:0007669"/>
    <property type="project" value="UniProtKB-KW"/>
</dbReference>
<dbReference type="PROSITE" id="PS51679">
    <property type="entry name" value="SAM_MT_C5"/>
    <property type="match status" value="1"/>
</dbReference>
<evidence type="ECO:0000256" key="1">
    <source>
        <dbReference type="ARBA" id="ARBA00022603"/>
    </source>
</evidence>
<dbReference type="InterPro" id="IPR018117">
    <property type="entry name" value="C5_DNA_meth_AS"/>
</dbReference>
<dbReference type="PROSITE" id="PS00094">
    <property type="entry name" value="C5_MTASE_1"/>
    <property type="match status" value="1"/>
</dbReference>
<name>A0A6B1DMM2_9CHLR</name>
<dbReference type="EMBL" id="VXPY01000001">
    <property type="protein sequence ID" value="MYD88720.1"/>
    <property type="molecule type" value="Genomic_DNA"/>
</dbReference>
<protein>
    <recommendedName>
        <fullName evidence="7">Cytosine-specific methyltransferase</fullName>
        <ecNumber evidence="7">2.1.1.37</ecNumber>
    </recommendedName>
</protein>
<sequence length="317" mass="35636">MPTAVSLFTGCGGSDQGLINAGCNIILANDKHRYAQEVYTANLPTTEYILDDITNIRKFPHADILAGCYPCQGFSQGGARKPDRPINELYKQFGRALRAIKPKAFIVENVPGMARKNNKHLLQSQLTNFMQAGYQVINPKILNGIDYGLPQERKRIFIVGIRVDFAVDYSYPQPTHGTSPHLLPITTQADTIGHTDGTWPSGEFYDLDFHWYYLSRNRHRDWTSPSKTVLANPRHMPLHPMSPPMTKICHNVWQFDGDAEDARRLSYKEAAALQDLADWDFPPTASLSTKYKVIGNAVPPILFQRVVEALPQEVLNA</sequence>
<proteinExistence type="inferred from homology"/>
<feature type="active site" evidence="5">
    <location>
        <position position="71"/>
    </location>
</feature>
<dbReference type="SUPFAM" id="SSF53335">
    <property type="entry name" value="S-adenosyl-L-methionine-dependent methyltransferases"/>
    <property type="match status" value="1"/>
</dbReference>
<evidence type="ECO:0000256" key="3">
    <source>
        <dbReference type="ARBA" id="ARBA00022691"/>
    </source>
</evidence>
<accession>A0A6B1DMM2</accession>
<evidence type="ECO:0000313" key="8">
    <source>
        <dbReference type="EMBL" id="MYD88720.1"/>
    </source>
</evidence>
<dbReference type="GO" id="GO:0003677">
    <property type="term" value="F:DNA binding"/>
    <property type="evidence" value="ECO:0007669"/>
    <property type="project" value="TreeGrafter"/>
</dbReference>
<dbReference type="AlphaFoldDB" id="A0A6B1DMM2"/>
<dbReference type="GO" id="GO:0009307">
    <property type="term" value="P:DNA restriction-modification system"/>
    <property type="evidence" value="ECO:0007669"/>
    <property type="project" value="UniProtKB-KW"/>
</dbReference>